<dbReference type="PANTHER" id="PTHR12854">
    <property type="entry name" value="ATAXIN 2-RELATED"/>
    <property type="match status" value="1"/>
</dbReference>
<feature type="compositionally biased region" description="Low complexity" evidence="2">
    <location>
        <begin position="13"/>
        <end position="22"/>
    </location>
</feature>
<feature type="domain" description="LsmAD" evidence="3">
    <location>
        <begin position="191"/>
        <end position="260"/>
    </location>
</feature>
<dbReference type="GO" id="GO:0034063">
    <property type="term" value="P:stress granule assembly"/>
    <property type="evidence" value="ECO:0007669"/>
    <property type="project" value="TreeGrafter"/>
</dbReference>
<feature type="compositionally biased region" description="Polar residues" evidence="2">
    <location>
        <begin position="877"/>
        <end position="892"/>
    </location>
</feature>
<feature type="compositionally biased region" description="Low complexity" evidence="2">
    <location>
        <begin position="535"/>
        <end position="561"/>
    </location>
</feature>
<gene>
    <name evidence="5" type="primary">atxn2l</name>
</gene>
<feature type="region of interest" description="Disordered" evidence="2">
    <location>
        <begin position="78"/>
        <end position="103"/>
    </location>
</feature>
<feature type="compositionally biased region" description="Low complexity" evidence="2">
    <location>
        <begin position="570"/>
        <end position="599"/>
    </location>
</feature>
<feature type="compositionally biased region" description="Low complexity" evidence="2">
    <location>
        <begin position="425"/>
        <end position="443"/>
    </location>
</feature>
<dbReference type="GO" id="GO:0010494">
    <property type="term" value="C:cytoplasmic stress granule"/>
    <property type="evidence" value="ECO:0007669"/>
    <property type="project" value="TreeGrafter"/>
</dbReference>
<feature type="compositionally biased region" description="Polar residues" evidence="2">
    <location>
        <begin position="334"/>
        <end position="344"/>
    </location>
</feature>
<name>A0AAJ7Q2V8_LATCA</name>
<dbReference type="KEGG" id="lcf:108892192"/>
<dbReference type="CTD" id="11273"/>
<feature type="region of interest" description="Disordered" evidence="2">
    <location>
        <begin position="1"/>
        <end position="22"/>
    </location>
</feature>
<evidence type="ECO:0000256" key="2">
    <source>
        <dbReference type="SAM" id="MobiDB-lite"/>
    </source>
</evidence>
<accession>A0AAJ7Q2V8</accession>
<dbReference type="PANTHER" id="PTHR12854:SF8">
    <property type="entry name" value="ATAXIN-2-LIKE PROTEIN"/>
    <property type="match status" value="1"/>
</dbReference>
<protein>
    <submittedName>
        <fullName evidence="5">Ataxin-2-like protein</fullName>
    </submittedName>
</protein>
<feature type="compositionally biased region" description="Low complexity" evidence="2">
    <location>
        <begin position="841"/>
        <end position="857"/>
    </location>
</feature>
<dbReference type="Proteomes" id="UP000694890">
    <property type="component" value="Linkage group LG11"/>
</dbReference>
<evidence type="ECO:0000256" key="1">
    <source>
        <dbReference type="ARBA" id="ARBA00007503"/>
    </source>
</evidence>
<evidence type="ECO:0000259" key="3">
    <source>
        <dbReference type="SMART" id="SM01272"/>
    </source>
</evidence>
<reference evidence="5" key="1">
    <citation type="submission" date="2025-08" db="UniProtKB">
        <authorList>
            <consortium name="RefSeq"/>
        </authorList>
    </citation>
    <scope>IDENTIFICATION</scope>
    <source>
        <tissue evidence="5">Brain</tissue>
    </source>
</reference>
<proteinExistence type="inferred from homology"/>
<evidence type="ECO:0000313" key="4">
    <source>
        <dbReference type="Proteomes" id="UP000694890"/>
    </source>
</evidence>
<feature type="region of interest" description="Disordered" evidence="2">
    <location>
        <begin position="242"/>
        <end position="668"/>
    </location>
</feature>
<organism evidence="4 5">
    <name type="scientific">Lates calcarifer</name>
    <name type="common">Barramundi</name>
    <name type="synonym">Holocentrus calcarifer</name>
    <dbReference type="NCBI Taxonomy" id="8187"/>
    <lineage>
        <taxon>Eukaryota</taxon>
        <taxon>Metazoa</taxon>
        <taxon>Chordata</taxon>
        <taxon>Craniata</taxon>
        <taxon>Vertebrata</taxon>
        <taxon>Euteleostomi</taxon>
        <taxon>Actinopterygii</taxon>
        <taxon>Neopterygii</taxon>
        <taxon>Teleostei</taxon>
        <taxon>Neoteleostei</taxon>
        <taxon>Acanthomorphata</taxon>
        <taxon>Carangaria</taxon>
        <taxon>Carangaria incertae sedis</taxon>
        <taxon>Centropomidae</taxon>
        <taxon>Lates</taxon>
    </lineage>
</organism>
<feature type="compositionally biased region" description="Gly residues" evidence="2">
    <location>
        <begin position="288"/>
        <end position="298"/>
    </location>
</feature>
<dbReference type="Pfam" id="PF06741">
    <property type="entry name" value="LsmAD"/>
    <property type="match status" value="1"/>
</dbReference>
<dbReference type="GeneID" id="108892192"/>
<feature type="region of interest" description="Disordered" evidence="2">
    <location>
        <begin position="779"/>
        <end position="982"/>
    </location>
</feature>
<feature type="compositionally biased region" description="Polar residues" evidence="2">
    <location>
        <begin position="369"/>
        <end position="401"/>
    </location>
</feature>
<feature type="compositionally biased region" description="Pro residues" evidence="2">
    <location>
        <begin position="822"/>
        <end position="838"/>
    </location>
</feature>
<comment type="similarity">
    <text evidence="1">Belongs to the ataxin-2 family.</text>
</comment>
<feature type="compositionally biased region" description="Polar residues" evidence="2">
    <location>
        <begin position="965"/>
        <end position="982"/>
    </location>
</feature>
<feature type="compositionally biased region" description="Low complexity" evidence="2">
    <location>
        <begin position="299"/>
        <end position="308"/>
    </location>
</feature>
<dbReference type="GO" id="GO:0003729">
    <property type="term" value="F:mRNA binding"/>
    <property type="evidence" value="ECO:0007669"/>
    <property type="project" value="TreeGrafter"/>
</dbReference>
<dbReference type="RefSeq" id="XP_018545141.1">
    <property type="nucleotide sequence ID" value="XM_018689625.2"/>
</dbReference>
<feature type="compositionally biased region" description="Low complexity" evidence="2">
    <location>
        <begin position="505"/>
        <end position="526"/>
    </location>
</feature>
<dbReference type="InterPro" id="IPR045117">
    <property type="entry name" value="ATXN2-like"/>
</dbReference>
<dbReference type="SMART" id="SM01272">
    <property type="entry name" value="LsmAD"/>
    <property type="match status" value="1"/>
</dbReference>
<feature type="compositionally biased region" description="Basic and acidic residues" evidence="2">
    <location>
        <begin position="274"/>
        <end position="284"/>
    </location>
</feature>
<sequence>MHMTKKTRNTMKPPSQTQSSPVSSLVFEGVYNNARMLHFLTAVVGSTCDVRVKNGAVYEGIFKTLSSQCELAVDAVHKQSDGGGGGEEGGGGGGGGGGQTSAPKIEDITDTMIFSPTDLVTMTCRDVDLNFACQDTFTDSAISSSRVNGEHREKVLQRWDGDGNGENFELESDTSNGWDANDMFKFNEEAYGVKSTYDSSLSMYTMPLERGNSEVYRQREARAARLASEIEGNLQYRRRVSLENDEGRSEEEKYSSVVREREERGSPGFSSTGREGKYLPRAREIGLSSGGGARGGAGRSAAPTSSSRHPPPSSSSPKPASDRSSPLSVRTAYSPHQSQSSPPTAGSPPCSNHVLPHSLSHPQALADATRSSVNGVTLRTSPKSQRLQSNRRTPNSQSSPAVSRAPKPDAVPQDLPPVGPAYLDSSSSSSAVTTATTTSSSSSKPSGPTPLFPVDVNEILSSAAKERSESLSGPQEGKSSKAPSVQQRSQLEELRKFGKEFRLQPSSSPSATAASDPPHHSALPPSSSSPPKPAPSLTSSTQDLQPTTEAAPPASTTSPAAAPTPPAPPGSRSSGPEGAQTGTPQTTSTPGSGEEACTESSERTEAASAAAAQVKNSTLNPNAKEFLPIKGNSALKPASTPTPPRPTPPSPSVVVPPPGQQGGGALYSSPPGHFLSYVSPIPIQGHSIQAPQMYQYTMSTVNQGKYPRPKGPVVGPRPEHHTSPASPMISAAASAAGPPLVASPYPLSYLQYGQVIQAMPPHYHGQTVYSMLQGGARMLTSGAPPQPMGPGPQYPGQAEGPGPQQAMYAAQSFSHHSGSIHPPQPSSTPTGNQPPPQHTAPSPGHSQSSQGGPQPQSMFHSGGLSAPTPPNLPPGHSSPQASFTMQGYSLPTHQPLPHGFPSISQLTQAHIPGGMSGPHHTAGHAPPPVMLHYAPQQGSGSNPQHGPPPQQGAPQHFYIGPPQAVQVQTHPTQQLSFHPSAN</sequence>
<feature type="compositionally biased region" description="Pro residues" evidence="2">
    <location>
        <begin position="640"/>
        <end position="659"/>
    </location>
</feature>
<feature type="compositionally biased region" description="Low complexity" evidence="2">
    <location>
        <begin position="315"/>
        <end position="326"/>
    </location>
</feature>
<feature type="compositionally biased region" description="Low complexity" evidence="2">
    <location>
        <begin position="935"/>
        <end position="944"/>
    </location>
</feature>
<dbReference type="InterPro" id="IPR009604">
    <property type="entry name" value="LsmAD_domain"/>
</dbReference>
<dbReference type="InterPro" id="IPR025852">
    <property type="entry name" value="SM_dom_ATX"/>
</dbReference>
<feature type="compositionally biased region" description="Gly residues" evidence="2">
    <location>
        <begin position="81"/>
        <end position="99"/>
    </location>
</feature>
<dbReference type="Pfam" id="PF14438">
    <property type="entry name" value="SM-ATX"/>
    <property type="match status" value="1"/>
</dbReference>
<feature type="compositionally biased region" description="Basic and acidic residues" evidence="2">
    <location>
        <begin position="242"/>
        <end position="265"/>
    </location>
</feature>
<feature type="compositionally biased region" description="Basic and acidic residues" evidence="2">
    <location>
        <begin position="490"/>
        <end position="502"/>
    </location>
</feature>
<dbReference type="AlphaFoldDB" id="A0AAJ7Q2V8"/>
<evidence type="ECO:0000313" key="5">
    <source>
        <dbReference type="RefSeq" id="XP_018545141.1"/>
    </source>
</evidence>
<feature type="compositionally biased region" description="Pro residues" evidence="2">
    <location>
        <begin position="784"/>
        <end position="793"/>
    </location>
</feature>